<dbReference type="PANTHER" id="PTHR24292">
    <property type="entry name" value="CYTOCHROME P450"/>
    <property type="match status" value="1"/>
</dbReference>
<evidence type="ECO:0008006" key="15">
    <source>
        <dbReference type="Google" id="ProtNLM"/>
    </source>
</evidence>
<evidence type="ECO:0000256" key="2">
    <source>
        <dbReference type="ARBA" id="ARBA00004174"/>
    </source>
</evidence>
<evidence type="ECO:0000256" key="3">
    <source>
        <dbReference type="ARBA" id="ARBA00004406"/>
    </source>
</evidence>
<evidence type="ECO:0000313" key="13">
    <source>
        <dbReference type="EMBL" id="KAF2899550.1"/>
    </source>
</evidence>
<dbReference type="GO" id="GO:0016705">
    <property type="term" value="F:oxidoreductase activity, acting on paired donors, with incorporation or reduction of molecular oxygen"/>
    <property type="evidence" value="ECO:0007669"/>
    <property type="project" value="InterPro"/>
</dbReference>
<dbReference type="InterPro" id="IPR001128">
    <property type="entry name" value="Cyt_P450"/>
</dbReference>
<dbReference type="Proteomes" id="UP000801492">
    <property type="component" value="Unassembled WGS sequence"/>
</dbReference>
<organism evidence="13 14">
    <name type="scientific">Ignelater luminosus</name>
    <name type="common">Cucubano</name>
    <name type="synonym">Pyrophorus luminosus</name>
    <dbReference type="NCBI Taxonomy" id="2038154"/>
    <lineage>
        <taxon>Eukaryota</taxon>
        <taxon>Metazoa</taxon>
        <taxon>Ecdysozoa</taxon>
        <taxon>Arthropoda</taxon>
        <taxon>Hexapoda</taxon>
        <taxon>Insecta</taxon>
        <taxon>Pterygota</taxon>
        <taxon>Neoptera</taxon>
        <taxon>Endopterygota</taxon>
        <taxon>Coleoptera</taxon>
        <taxon>Polyphaga</taxon>
        <taxon>Elateriformia</taxon>
        <taxon>Elateroidea</taxon>
        <taxon>Elateridae</taxon>
        <taxon>Agrypninae</taxon>
        <taxon>Pyrophorini</taxon>
        <taxon>Ignelater</taxon>
    </lineage>
</organism>
<keyword evidence="12" id="KW-0472">Membrane</keyword>
<keyword evidence="5" id="KW-0349">Heme</keyword>
<evidence type="ECO:0000256" key="10">
    <source>
        <dbReference type="ARBA" id="ARBA00023004"/>
    </source>
</evidence>
<proteinExistence type="inferred from homology"/>
<dbReference type="InterPro" id="IPR050476">
    <property type="entry name" value="Insect_CytP450_Detox"/>
</dbReference>
<protein>
    <recommendedName>
        <fullName evidence="15">Cytochrome P450</fullName>
    </recommendedName>
</protein>
<evidence type="ECO:0000256" key="6">
    <source>
        <dbReference type="ARBA" id="ARBA00022723"/>
    </source>
</evidence>
<keyword evidence="14" id="KW-1185">Reference proteome</keyword>
<evidence type="ECO:0000256" key="7">
    <source>
        <dbReference type="ARBA" id="ARBA00022824"/>
    </source>
</evidence>
<keyword evidence="6" id="KW-0479">Metal-binding</keyword>
<dbReference type="GO" id="GO:0005506">
    <property type="term" value="F:iron ion binding"/>
    <property type="evidence" value="ECO:0007669"/>
    <property type="project" value="InterPro"/>
</dbReference>
<dbReference type="Pfam" id="PF00067">
    <property type="entry name" value="p450"/>
    <property type="match status" value="1"/>
</dbReference>
<reference evidence="13" key="1">
    <citation type="submission" date="2019-08" db="EMBL/GenBank/DDBJ databases">
        <title>The genome of the North American firefly Photinus pyralis.</title>
        <authorList>
            <consortium name="Photinus pyralis genome working group"/>
            <person name="Fallon T.R."/>
            <person name="Sander Lower S.E."/>
            <person name="Weng J.-K."/>
        </authorList>
    </citation>
    <scope>NUCLEOTIDE SEQUENCE</scope>
    <source>
        <strain evidence="13">TRF0915ILg1</strain>
        <tissue evidence="13">Whole body</tissue>
    </source>
</reference>
<evidence type="ECO:0000256" key="12">
    <source>
        <dbReference type="ARBA" id="ARBA00023136"/>
    </source>
</evidence>
<keyword evidence="10" id="KW-0408">Iron</keyword>
<dbReference type="PANTHER" id="PTHR24292:SF54">
    <property type="entry name" value="CYP9F3-RELATED"/>
    <property type="match status" value="1"/>
</dbReference>
<evidence type="ECO:0000256" key="5">
    <source>
        <dbReference type="ARBA" id="ARBA00022617"/>
    </source>
</evidence>
<keyword evidence="11" id="KW-0503">Monooxygenase</keyword>
<evidence type="ECO:0000256" key="9">
    <source>
        <dbReference type="ARBA" id="ARBA00023002"/>
    </source>
</evidence>
<dbReference type="OrthoDB" id="2789670at2759"/>
<gene>
    <name evidence="13" type="ORF">ILUMI_06624</name>
</gene>
<dbReference type="SUPFAM" id="SSF48264">
    <property type="entry name" value="Cytochrome P450"/>
    <property type="match status" value="1"/>
</dbReference>
<comment type="cofactor">
    <cofactor evidence="1">
        <name>heme</name>
        <dbReference type="ChEBI" id="CHEBI:30413"/>
    </cofactor>
</comment>
<feature type="non-terminal residue" evidence="13">
    <location>
        <position position="384"/>
    </location>
</feature>
<evidence type="ECO:0000256" key="4">
    <source>
        <dbReference type="ARBA" id="ARBA00010617"/>
    </source>
</evidence>
<evidence type="ECO:0000256" key="1">
    <source>
        <dbReference type="ARBA" id="ARBA00001971"/>
    </source>
</evidence>
<sequence length="384" mass="44117">MWFVVAVALLALIYYMVGIKPYNYWKQKGVPYLKPLPVVGNLGPNVFGQLNISELMEIFYYSYPNARYVGVYQLLMPAFLVRDPELIKKITVKEFDSFPDHRALVPEDTDPLWNKNLFSLKSEAGWQDMRATLSPSFTSSKMKMMYGLMKDCSRQFVDYYQKQGGFVEMEMKDAFSRYTNDVIATTAFGIVCDSLKDQNNDFYLMGKDASDFNGLRALKAFLYSLSPTLMKMLKLGMIPRKVDNFFRGIIIETLNLRREKGVIRPDMIHLLLEAQKDRLKRDDIDNVLDSGFAVAHEAGSIKKPAENQKAEITDEDITAQALLFFLAGFETTSSLLSFTIYELALNTDIQQKLYEEIDECYKNYKGDFTYEAVLGMKYLDMVTT</sequence>
<dbReference type="PRINTS" id="PR00464">
    <property type="entry name" value="EP450II"/>
</dbReference>
<comment type="subcellular location">
    <subcellularLocation>
        <location evidence="3">Endoplasmic reticulum membrane</location>
        <topology evidence="3">Peripheral membrane protein</topology>
    </subcellularLocation>
    <subcellularLocation>
        <location evidence="2">Microsome membrane</location>
        <topology evidence="2">Peripheral membrane protein</topology>
    </subcellularLocation>
</comment>
<dbReference type="CDD" id="cd11056">
    <property type="entry name" value="CYP6-like"/>
    <property type="match status" value="1"/>
</dbReference>
<keyword evidence="7" id="KW-0256">Endoplasmic reticulum</keyword>
<evidence type="ECO:0000313" key="14">
    <source>
        <dbReference type="Proteomes" id="UP000801492"/>
    </source>
</evidence>
<dbReference type="GO" id="GO:0020037">
    <property type="term" value="F:heme binding"/>
    <property type="evidence" value="ECO:0007669"/>
    <property type="project" value="InterPro"/>
</dbReference>
<dbReference type="GO" id="GO:0005789">
    <property type="term" value="C:endoplasmic reticulum membrane"/>
    <property type="evidence" value="ECO:0007669"/>
    <property type="project" value="UniProtKB-SubCell"/>
</dbReference>
<dbReference type="AlphaFoldDB" id="A0A8K0GCE1"/>
<name>A0A8K0GCE1_IGNLU</name>
<dbReference type="Gene3D" id="1.10.630.10">
    <property type="entry name" value="Cytochrome P450"/>
    <property type="match status" value="1"/>
</dbReference>
<dbReference type="GO" id="GO:0004497">
    <property type="term" value="F:monooxygenase activity"/>
    <property type="evidence" value="ECO:0007669"/>
    <property type="project" value="UniProtKB-KW"/>
</dbReference>
<evidence type="ECO:0000256" key="11">
    <source>
        <dbReference type="ARBA" id="ARBA00023033"/>
    </source>
</evidence>
<dbReference type="InterPro" id="IPR002402">
    <property type="entry name" value="Cyt_P450_E_grp-II"/>
</dbReference>
<keyword evidence="8" id="KW-0492">Microsome</keyword>
<dbReference type="EMBL" id="VTPC01002751">
    <property type="protein sequence ID" value="KAF2899550.1"/>
    <property type="molecule type" value="Genomic_DNA"/>
</dbReference>
<accession>A0A8K0GCE1</accession>
<comment type="caution">
    <text evidence="13">The sequence shown here is derived from an EMBL/GenBank/DDBJ whole genome shotgun (WGS) entry which is preliminary data.</text>
</comment>
<dbReference type="InterPro" id="IPR036396">
    <property type="entry name" value="Cyt_P450_sf"/>
</dbReference>
<evidence type="ECO:0000256" key="8">
    <source>
        <dbReference type="ARBA" id="ARBA00022848"/>
    </source>
</evidence>
<comment type="similarity">
    <text evidence="4">Belongs to the cytochrome P450 family.</text>
</comment>
<keyword evidence="9" id="KW-0560">Oxidoreductase</keyword>